<gene>
    <name evidence="1" type="ORF">CPELLU_LOCUS13222</name>
</gene>
<keyword evidence="2" id="KW-1185">Reference proteome</keyword>
<dbReference type="AlphaFoldDB" id="A0A9N9IB59"/>
<accession>A0A9N9IB59</accession>
<dbReference type="EMBL" id="CAJVQA010013760">
    <property type="protein sequence ID" value="CAG8726660.1"/>
    <property type="molecule type" value="Genomic_DNA"/>
</dbReference>
<evidence type="ECO:0000313" key="2">
    <source>
        <dbReference type="Proteomes" id="UP000789759"/>
    </source>
</evidence>
<comment type="caution">
    <text evidence="1">The sequence shown here is derived from an EMBL/GenBank/DDBJ whole genome shotgun (WGS) entry which is preliminary data.</text>
</comment>
<reference evidence="1" key="1">
    <citation type="submission" date="2021-06" db="EMBL/GenBank/DDBJ databases">
        <authorList>
            <person name="Kallberg Y."/>
            <person name="Tangrot J."/>
            <person name="Rosling A."/>
        </authorList>
    </citation>
    <scope>NUCLEOTIDE SEQUENCE</scope>
    <source>
        <strain evidence="1">FL966</strain>
    </source>
</reference>
<sequence>MSFIKKITNKFIKKNNNNIQTEIEENWMEYQQDEKPWSCIEENVDDTWSTSEQEICISHLAVEQENQPIINESSDFTLIDNENSFNDFEYFLELILFILILFNSIDYIKKIDPFKIMFSQRNINTIFQIGNDIENTINDLVNSKIKIEDFPMIQVCIINDIFYSSDNRRLYVFQEAIRRGLNINKISVKVKRISDMNINWKLEGSYKIVRNNNFKNVIVSPYARNGRVIDELIYLFDQ</sequence>
<evidence type="ECO:0000313" key="1">
    <source>
        <dbReference type="EMBL" id="CAG8726660.1"/>
    </source>
</evidence>
<dbReference type="OrthoDB" id="415230at2759"/>
<organism evidence="1 2">
    <name type="scientific">Cetraspora pellucida</name>
    <dbReference type="NCBI Taxonomy" id="1433469"/>
    <lineage>
        <taxon>Eukaryota</taxon>
        <taxon>Fungi</taxon>
        <taxon>Fungi incertae sedis</taxon>
        <taxon>Mucoromycota</taxon>
        <taxon>Glomeromycotina</taxon>
        <taxon>Glomeromycetes</taxon>
        <taxon>Diversisporales</taxon>
        <taxon>Gigasporaceae</taxon>
        <taxon>Cetraspora</taxon>
    </lineage>
</organism>
<protein>
    <submittedName>
        <fullName evidence="1">15343_t:CDS:1</fullName>
    </submittedName>
</protein>
<name>A0A9N9IB59_9GLOM</name>
<dbReference type="Proteomes" id="UP000789759">
    <property type="component" value="Unassembled WGS sequence"/>
</dbReference>
<proteinExistence type="predicted"/>